<evidence type="ECO:0000313" key="3">
    <source>
        <dbReference type="Proteomes" id="UP001501697"/>
    </source>
</evidence>
<proteinExistence type="predicted"/>
<dbReference type="SUPFAM" id="SSF51735">
    <property type="entry name" value="NAD(P)-binding Rossmann-fold domains"/>
    <property type="match status" value="1"/>
</dbReference>
<evidence type="ECO:0000259" key="1">
    <source>
        <dbReference type="Pfam" id="PF01370"/>
    </source>
</evidence>
<dbReference type="InterPro" id="IPR051783">
    <property type="entry name" value="NAD(P)-dependent_oxidoreduct"/>
</dbReference>
<accession>A0ABP7A1B9</accession>
<protein>
    <submittedName>
        <fullName evidence="2">SDR family oxidoreductase</fullName>
    </submittedName>
</protein>
<evidence type="ECO:0000313" key="2">
    <source>
        <dbReference type="EMBL" id="GAA3622565.1"/>
    </source>
</evidence>
<organism evidence="2 3">
    <name type="scientific">Microbacterium awajiense</name>
    <dbReference type="NCBI Taxonomy" id="415214"/>
    <lineage>
        <taxon>Bacteria</taxon>
        <taxon>Bacillati</taxon>
        <taxon>Actinomycetota</taxon>
        <taxon>Actinomycetes</taxon>
        <taxon>Micrococcales</taxon>
        <taxon>Microbacteriaceae</taxon>
        <taxon>Microbacterium</taxon>
    </lineage>
</organism>
<name>A0ABP7A1B9_9MICO</name>
<feature type="domain" description="NAD-dependent epimerase/dehydratase" evidence="1">
    <location>
        <begin position="4"/>
        <end position="208"/>
    </location>
</feature>
<comment type="caution">
    <text evidence="2">The sequence shown here is derived from an EMBL/GenBank/DDBJ whole genome shotgun (WGS) entry which is preliminary data.</text>
</comment>
<dbReference type="PANTHER" id="PTHR48079:SF6">
    <property type="entry name" value="NAD(P)-BINDING DOMAIN-CONTAINING PROTEIN-RELATED"/>
    <property type="match status" value="1"/>
</dbReference>
<dbReference type="Pfam" id="PF01370">
    <property type="entry name" value="Epimerase"/>
    <property type="match status" value="1"/>
</dbReference>
<dbReference type="RefSeq" id="WP_344735853.1">
    <property type="nucleotide sequence ID" value="NZ_BAAAYU010000001.1"/>
</dbReference>
<gene>
    <name evidence="2" type="ORF">GCM10022200_00910</name>
</gene>
<dbReference type="Gene3D" id="3.40.50.720">
    <property type="entry name" value="NAD(P)-binding Rossmann-like Domain"/>
    <property type="match status" value="1"/>
</dbReference>
<keyword evidence="3" id="KW-1185">Reference proteome</keyword>
<sequence>MTDVLVLGGTGWLSGLTARRWRDAGASVTCLARGSHPAPEGTTLVVGDRDAADAYAGVADRDWDEVVDVSRDAGQVASAVAALADRTAHWTFVSTISVYADDDAPGADETARLLPPLRPGDEYDYGRAKVAAEAAVRDGVGDRVAIIRPGLIVGPGDPTDRFGYWVSRLALAGDGPVLAPDGEGRSVQVIDVRDLADALVRVGEDRRVGVANATGSPMPFDAFLQDAVEAAGFAGALLRASDEWMLAHEVAYWMGPRSLPLWLPADMIGFATRDTAAYGALGGRIRPIAQTLRDTLADERTRGLDRARASGLSRADELALIAELPHF</sequence>
<dbReference type="EMBL" id="BAAAYU010000001">
    <property type="protein sequence ID" value="GAA3622565.1"/>
    <property type="molecule type" value="Genomic_DNA"/>
</dbReference>
<dbReference type="InterPro" id="IPR001509">
    <property type="entry name" value="Epimerase_deHydtase"/>
</dbReference>
<dbReference type="Proteomes" id="UP001501697">
    <property type="component" value="Unassembled WGS sequence"/>
</dbReference>
<reference evidence="3" key="1">
    <citation type="journal article" date="2019" name="Int. J. Syst. Evol. Microbiol.">
        <title>The Global Catalogue of Microorganisms (GCM) 10K type strain sequencing project: providing services to taxonomists for standard genome sequencing and annotation.</title>
        <authorList>
            <consortium name="The Broad Institute Genomics Platform"/>
            <consortium name="The Broad Institute Genome Sequencing Center for Infectious Disease"/>
            <person name="Wu L."/>
            <person name="Ma J."/>
        </authorList>
    </citation>
    <scope>NUCLEOTIDE SEQUENCE [LARGE SCALE GENOMIC DNA]</scope>
    <source>
        <strain evidence="3">JCM 16544</strain>
    </source>
</reference>
<dbReference type="InterPro" id="IPR036291">
    <property type="entry name" value="NAD(P)-bd_dom_sf"/>
</dbReference>
<dbReference type="PANTHER" id="PTHR48079">
    <property type="entry name" value="PROTEIN YEEZ"/>
    <property type="match status" value="1"/>
</dbReference>